<evidence type="ECO:0000313" key="30">
    <source>
        <dbReference type="Proteomes" id="UP000324705"/>
    </source>
</evidence>
<evidence type="ECO:0000256" key="15">
    <source>
        <dbReference type="ARBA" id="ARBA00023136"/>
    </source>
</evidence>
<evidence type="ECO:0000256" key="11">
    <source>
        <dbReference type="ARBA" id="ARBA00023004"/>
    </source>
</evidence>
<keyword evidence="5" id="KW-0489">Methyltransferase</keyword>
<evidence type="ECO:0000256" key="12">
    <source>
        <dbReference type="ARBA" id="ARBA00023011"/>
    </source>
</evidence>
<protein>
    <recommendedName>
        <fullName evidence="25">Obtusifoliol 14-alpha demethylase</fullName>
        <ecNumber evidence="19">1.14.14.154</ecNumber>
    </recommendedName>
    <alternativeName>
        <fullName evidence="20">CYPLI</fullName>
    </alternativeName>
    <alternativeName>
        <fullName evidence="22">Cytochrome P450 51</fullName>
    </alternativeName>
    <alternativeName>
        <fullName evidence="21">Cytochrome P450-LIA1</fullName>
    </alternativeName>
</protein>
<dbReference type="InterPro" id="IPR001128">
    <property type="entry name" value="Cyt_P450"/>
</dbReference>
<keyword evidence="10 27" id="KW-0560">Oxidoreductase</keyword>
<evidence type="ECO:0000256" key="28">
    <source>
        <dbReference type="SAM" id="Phobius"/>
    </source>
</evidence>
<dbReference type="GO" id="GO:0008168">
    <property type="term" value="F:methyltransferase activity"/>
    <property type="evidence" value="ECO:0007669"/>
    <property type="project" value="UniProtKB-KW"/>
</dbReference>
<proteinExistence type="inferred from homology"/>
<evidence type="ECO:0000256" key="6">
    <source>
        <dbReference type="ARBA" id="ARBA00022617"/>
    </source>
</evidence>
<evidence type="ECO:0000256" key="8">
    <source>
        <dbReference type="ARBA" id="ARBA00022723"/>
    </source>
</evidence>
<dbReference type="GO" id="GO:0008398">
    <property type="term" value="F:sterol 14-demethylase activity"/>
    <property type="evidence" value="ECO:0007669"/>
    <property type="project" value="UniProtKB-EC"/>
</dbReference>
<dbReference type="AlphaFoldDB" id="A0A9R0QMA0"/>
<evidence type="ECO:0000256" key="26">
    <source>
        <dbReference type="PIRSR" id="PIRSR602403-1"/>
    </source>
</evidence>
<name>A0A9R0QMA0_TRITD</name>
<keyword evidence="6 26" id="KW-0349">Heme</keyword>
<dbReference type="Gene3D" id="1.10.630.10">
    <property type="entry name" value="Cytochrome P450"/>
    <property type="match status" value="1"/>
</dbReference>
<feature type="binding site" description="axial binding residue" evidence="26">
    <location>
        <position position="438"/>
    </location>
    <ligand>
        <name>heme</name>
        <dbReference type="ChEBI" id="CHEBI:30413"/>
    </ligand>
    <ligandPart>
        <name>Fe</name>
        <dbReference type="ChEBI" id="CHEBI:18248"/>
    </ligandPart>
</feature>
<evidence type="ECO:0000256" key="9">
    <source>
        <dbReference type="ARBA" id="ARBA00022955"/>
    </source>
</evidence>
<evidence type="ECO:0000256" key="14">
    <source>
        <dbReference type="ARBA" id="ARBA00023098"/>
    </source>
</evidence>
<evidence type="ECO:0000256" key="19">
    <source>
        <dbReference type="ARBA" id="ARBA00038974"/>
    </source>
</evidence>
<organism evidence="29 30">
    <name type="scientific">Triticum turgidum subsp. durum</name>
    <name type="common">Durum wheat</name>
    <name type="synonym">Triticum durum</name>
    <dbReference type="NCBI Taxonomy" id="4567"/>
    <lineage>
        <taxon>Eukaryota</taxon>
        <taxon>Viridiplantae</taxon>
        <taxon>Streptophyta</taxon>
        <taxon>Embryophyta</taxon>
        <taxon>Tracheophyta</taxon>
        <taxon>Spermatophyta</taxon>
        <taxon>Magnoliopsida</taxon>
        <taxon>Liliopsida</taxon>
        <taxon>Poales</taxon>
        <taxon>Poaceae</taxon>
        <taxon>BOP clade</taxon>
        <taxon>Pooideae</taxon>
        <taxon>Triticodae</taxon>
        <taxon>Triticeae</taxon>
        <taxon>Triticinae</taxon>
        <taxon>Triticum</taxon>
    </lineage>
</organism>
<keyword evidence="30" id="KW-1185">Reference proteome</keyword>
<keyword evidence="28" id="KW-0812">Transmembrane</keyword>
<comment type="cofactor">
    <cofactor evidence="1 26">
        <name>heme</name>
        <dbReference type="ChEBI" id="CHEBI:30413"/>
    </cofactor>
</comment>
<keyword evidence="17" id="KW-0753">Steroid metabolism</keyword>
<keyword evidence="14" id="KW-0443">Lipid metabolism</keyword>
<accession>A0A9R0QMA0</accession>
<dbReference type="GO" id="GO:0016126">
    <property type="term" value="P:sterol biosynthetic process"/>
    <property type="evidence" value="ECO:0007669"/>
    <property type="project" value="UniProtKB-KW"/>
</dbReference>
<keyword evidence="16" id="KW-1207">Sterol metabolism</keyword>
<keyword evidence="28" id="KW-1133">Transmembrane helix</keyword>
<dbReference type="EMBL" id="LT934112">
    <property type="protein sequence ID" value="VAH12741.1"/>
    <property type="molecule type" value="Genomic_DNA"/>
</dbReference>
<evidence type="ECO:0000256" key="1">
    <source>
        <dbReference type="ARBA" id="ARBA00001971"/>
    </source>
</evidence>
<dbReference type="CDD" id="cd11042">
    <property type="entry name" value="CYP51-like"/>
    <property type="match status" value="1"/>
</dbReference>
<dbReference type="GO" id="GO:0016020">
    <property type="term" value="C:membrane"/>
    <property type="evidence" value="ECO:0007669"/>
    <property type="project" value="UniProtKB-SubCell"/>
</dbReference>
<dbReference type="FunFam" id="1.10.630.10:FF:000028">
    <property type="entry name" value="Cytochrome p450 51g1"/>
    <property type="match status" value="1"/>
</dbReference>
<evidence type="ECO:0000256" key="5">
    <source>
        <dbReference type="ARBA" id="ARBA00022603"/>
    </source>
</evidence>
<evidence type="ECO:0000256" key="3">
    <source>
        <dbReference type="ARBA" id="ARBA00010617"/>
    </source>
</evidence>
<evidence type="ECO:0000256" key="24">
    <source>
        <dbReference type="ARBA" id="ARBA00058467"/>
    </source>
</evidence>
<dbReference type="GO" id="GO:0020037">
    <property type="term" value="F:heme binding"/>
    <property type="evidence" value="ECO:0007669"/>
    <property type="project" value="InterPro"/>
</dbReference>
<keyword evidence="7" id="KW-0808">Transferase</keyword>
<comment type="pathway">
    <text evidence="18">Steroid biosynthesis; zymosterol biosynthesis; zymosterol from lanosterol: step 1/6.</text>
</comment>
<evidence type="ECO:0000256" key="2">
    <source>
        <dbReference type="ARBA" id="ARBA00004167"/>
    </source>
</evidence>
<dbReference type="OMA" id="FPNPLEW"/>
<comment type="similarity">
    <text evidence="3 27">Belongs to the cytochrome P450 family.</text>
</comment>
<evidence type="ECO:0000256" key="18">
    <source>
        <dbReference type="ARBA" id="ARBA00037887"/>
    </source>
</evidence>
<comment type="subcellular location">
    <subcellularLocation>
        <location evidence="2">Membrane</location>
        <topology evidence="2">Single-pass membrane protein</topology>
    </subcellularLocation>
</comment>
<comment type="function">
    <text evidence="24">Catalyzes the 14-alpha demethylation of obtusifoliol to 4 alpha-methyl-5 alpha-ergosta-8,14,24(28)-trien-3 beta-ol.</text>
</comment>
<dbReference type="PRINTS" id="PR00385">
    <property type="entry name" value="P450"/>
</dbReference>
<keyword evidence="12" id="KW-0756">Sterol biosynthesis</keyword>
<dbReference type="Gramene" id="TRITD1Bv1G009400.1">
    <property type="protein sequence ID" value="TRITD1Bv1G009400.1"/>
    <property type="gene ID" value="TRITD1Bv1G009400"/>
</dbReference>
<keyword evidence="11 26" id="KW-0408">Iron</keyword>
<dbReference type="PROSITE" id="PS00086">
    <property type="entry name" value="CYTOCHROME_P450"/>
    <property type="match status" value="1"/>
</dbReference>
<gene>
    <name evidence="29" type="ORF">TRITD_1Bv1G009400</name>
</gene>
<evidence type="ECO:0000256" key="16">
    <source>
        <dbReference type="ARBA" id="ARBA00023166"/>
    </source>
</evidence>
<evidence type="ECO:0000313" key="29">
    <source>
        <dbReference type="EMBL" id="VAH12741.1"/>
    </source>
</evidence>
<dbReference type="InterPro" id="IPR002403">
    <property type="entry name" value="Cyt_P450_E_grp-IV"/>
</dbReference>
<keyword evidence="8 26" id="KW-0479">Metal-binding</keyword>
<dbReference type="PANTHER" id="PTHR24304:SF2">
    <property type="entry name" value="24-HYDROXYCHOLESTEROL 7-ALPHA-HYDROXYLASE"/>
    <property type="match status" value="1"/>
</dbReference>
<dbReference type="Pfam" id="PF00067">
    <property type="entry name" value="p450"/>
    <property type="match status" value="1"/>
</dbReference>
<keyword evidence="15 28" id="KW-0472">Membrane</keyword>
<dbReference type="InterPro" id="IPR017972">
    <property type="entry name" value="Cyt_P450_CS"/>
</dbReference>
<evidence type="ECO:0000256" key="17">
    <source>
        <dbReference type="ARBA" id="ARBA00023221"/>
    </source>
</evidence>
<dbReference type="Proteomes" id="UP000324705">
    <property type="component" value="Chromosome 1B"/>
</dbReference>
<dbReference type="GO" id="GO:0032259">
    <property type="term" value="P:methylation"/>
    <property type="evidence" value="ECO:0007669"/>
    <property type="project" value="UniProtKB-KW"/>
</dbReference>
<evidence type="ECO:0000256" key="20">
    <source>
        <dbReference type="ARBA" id="ARBA00042370"/>
    </source>
</evidence>
<dbReference type="PANTHER" id="PTHR24304">
    <property type="entry name" value="CYTOCHROME P450 FAMILY 7"/>
    <property type="match status" value="1"/>
</dbReference>
<dbReference type="SUPFAM" id="SSF48264">
    <property type="entry name" value="Cytochrome P450"/>
    <property type="match status" value="1"/>
</dbReference>
<evidence type="ECO:0000256" key="27">
    <source>
        <dbReference type="RuleBase" id="RU000461"/>
    </source>
</evidence>
<keyword evidence="9" id="KW-0752">Steroid biosynthesis</keyword>
<dbReference type="InterPro" id="IPR036396">
    <property type="entry name" value="Cyt_P450_sf"/>
</dbReference>
<evidence type="ECO:0000256" key="22">
    <source>
        <dbReference type="ARBA" id="ARBA00042983"/>
    </source>
</evidence>
<keyword evidence="4" id="KW-0444">Lipid biosynthesis</keyword>
<dbReference type="PRINTS" id="PR00465">
    <property type="entry name" value="EP450IV"/>
</dbReference>
<evidence type="ECO:0000256" key="4">
    <source>
        <dbReference type="ARBA" id="ARBA00022516"/>
    </source>
</evidence>
<keyword evidence="13 27" id="KW-0503">Monooxygenase</keyword>
<dbReference type="EC" id="1.14.14.154" evidence="19"/>
<dbReference type="InterPro" id="IPR050529">
    <property type="entry name" value="CYP450_sterol_14alpha_dmase"/>
</dbReference>
<evidence type="ECO:0000256" key="21">
    <source>
        <dbReference type="ARBA" id="ARBA00042513"/>
    </source>
</evidence>
<evidence type="ECO:0000256" key="25">
    <source>
        <dbReference type="ARBA" id="ARBA00072797"/>
    </source>
</evidence>
<sequence length="495" mass="55818">MELTRVLWLASFPILVTIVLIRMAWQRATFSRTTKRSPPPPPVATGAPLLGILPALLIKGPLQVIRDAHAEMGSVFTMRLLQRKVTFLVGPDVSSHFFQGLDTEISQDEVSQFTIPTFGPGVAFDVDFATRREQFRFFGDAMKPAKLRSYARLMVQEVEEYFARWGPTGTVDLKQELEHLVTLIASRCLFGEEVRAKMLAEVATHLRELNDGMRLVTILFPHLPIPAHRRRDTARARLCEIFSGIVSSRKTSYPDGGPNDMLQCLIDSRYKDGRATTETEVVGMVVSALFAGQHTSSSTGTWTGARLLARANAKHLRAAVQEQERIVERLGDRVDYEVLQEMDTLHRCIKEVLRLHPPAMMLLRHARRSFTVRTMEGDEYQVPEGHTVASPLVIHNRLPHVYKDPERYKPDRFGPGRGEDAAGGAFSYTAFGGGRHACVGEAFAYMQIKVIWSHLLRNFEMEMVSPFPETDWNVVMPGPKGKVMLRYNRRMSTTA</sequence>
<reference evidence="29 30" key="1">
    <citation type="submission" date="2017-09" db="EMBL/GenBank/DDBJ databases">
        <authorList>
            <consortium name="International Durum Wheat Genome Sequencing Consortium (IDWGSC)"/>
            <person name="Milanesi L."/>
        </authorList>
    </citation>
    <scope>NUCLEOTIDE SEQUENCE [LARGE SCALE GENOMIC DNA]</scope>
    <source>
        <strain evidence="30">cv. Svevo</strain>
    </source>
</reference>
<feature type="transmembrane region" description="Helical" evidence="28">
    <location>
        <begin position="6"/>
        <end position="25"/>
    </location>
</feature>
<comment type="catalytic activity">
    <reaction evidence="23">
        <text>a 14alpha-methyl steroid + 3 reduced [NADPH--hemoprotein reductase] + 3 O2 = a Delta(14) steroid + formate + 3 oxidized [NADPH--hemoprotein reductase] + 4 H2O + 4 H(+)</text>
        <dbReference type="Rhea" id="RHEA:54028"/>
        <dbReference type="Rhea" id="RHEA-COMP:11964"/>
        <dbReference type="Rhea" id="RHEA-COMP:11965"/>
        <dbReference type="ChEBI" id="CHEBI:15377"/>
        <dbReference type="ChEBI" id="CHEBI:15378"/>
        <dbReference type="ChEBI" id="CHEBI:15379"/>
        <dbReference type="ChEBI" id="CHEBI:15740"/>
        <dbReference type="ChEBI" id="CHEBI:57618"/>
        <dbReference type="ChEBI" id="CHEBI:58210"/>
        <dbReference type="ChEBI" id="CHEBI:138029"/>
        <dbReference type="ChEBI" id="CHEBI:138031"/>
        <dbReference type="EC" id="1.14.14.154"/>
    </reaction>
</comment>
<evidence type="ECO:0000256" key="13">
    <source>
        <dbReference type="ARBA" id="ARBA00023033"/>
    </source>
</evidence>
<evidence type="ECO:0000256" key="23">
    <source>
        <dbReference type="ARBA" id="ARBA00051013"/>
    </source>
</evidence>
<evidence type="ECO:0000256" key="7">
    <source>
        <dbReference type="ARBA" id="ARBA00022679"/>
    </source>
</evidence>
<evidence type="ECO:0000256" key="10">
    <source>
        <dbReference type="ARBA" id="ARBA00023002"/>
    </source>
</evidence>
<dbReference type="GO" id="GO:0005506">
    <property type="term" value="F:iron ion binding"/>
    <property type="evidence" value="ECO:0007669"/>
    <property type="project" value="InterPro"/>
</dbReference>